<dbReference type="Gene3D" id="3.40.1280.10">
    <property type="match status" value="1"/>
</dbReference>
<evidence type="ECO:0000313" key="4">
    <source>
        <dbReference type="Proteomes" id="UP000789375"/>
    </source>
</evidence>
<comment type="similarity">
    <text evidence="1">Belongs to the class IV-like SAM-binding methyltransferase superfamily.</text>
</comment>
<dbReference type="Proteomes" id="UP000789375">
    <property type="component" value="Unassembled WGS sequence"/>
</dbReference>
<accession>A0A9N9DRK1</accession>
<dbReference type="CDD" id="cd18086">
    <property type="entry name" value="HsC9orf114-like"/>
    <property type="match status" value="1"/>
</dbReference>
<feature type="region of interest" description="Disordered" evidence="2">
    <location>
        <begin position="1"/>
        <end position="28"/>
    </location>
</feature>
<dbReference type="SUPFAM" id="SSF50249">
    <property type="entry name" value="Nucleic acid-binding proteins"/>
    <property type="match status" value="1"/>
</dbReference>
<dbReference type="InterPro" id="IPR029028">
    <property type="entry name" value="Alpha/beta_knot_MTases"/>
</dbReference>
<dbReference type="InterPro" id="IPR012340">
    <property type="entry name" value="NA-bd_OB-fold"/>
</dbReference>
<dbReference type="InterPro" id="IPR003750">
    <property type="entry name" value="Put_MeTrfase-C9orf114-like"/>
</dbReference>
<dbReference type="Pfam" id="PF02598">
    <property type="entry name" value="Methyltrn_RNA_3"/>
    <property type="match status" value="1"/>
</dbReference>
<comment type="caution">
    <text evidence="3">The sequence shown here is derived from an EMBL/GenBank/DDBJ whole genome shotgun (WGS) entry which is preliminary data.</text>
</comment>
<proteinExistence type="inferred from homology"/>
<dbReference type="EMBL" id="CAJVPP010004157">
    <property type="protein sequence ID" value="CAG8644839.1"/>
    <property type="molecule type" value="Genomic_DNA"/>
</dbReference>
<dbReference type="InterPro" id="IPR029026">
    <property type="entry name" value="tRNA_m1G_MTases_N"/>
</dbReference>
<dbReference type="AlphaFoldDB" id="A0A9N9DRK1"/>
<dbReference type="PANTHER" id="PTHR12150">
    <property type="entry name" value="CLASS IV SAM-BINDING METHYLTRANSFERASE-RELATED"/>
    <property type="match status" value="1"/>
</dbReference>
<reference evidence="3" key="1">
    <citation type="submission" date="2021-06" db="EMBL/GenBank/DDBJ databases">
        <authorList>
            <person name="Kallberg Y."/>
            <person name="Tangrot J."/>
            <person name="Rosling A."/>
        </authorList>
    </citation>
    <scope>NUCLEOTIDE SEQUENCE</scope>
    <source>
        <strain evidence="3">87-6 pot B 2015</strain>
    </source>
</reference>
<evidence type="ECO:0000256" key="2">
    <source>
        <dbReference type="SAM" id="MobiDB-lite"/>
    </source>
</evidence>
<evidence type="ECO:0000313" key="3">
    <source>
        <dbReference type="EMBL" id="CAG8644839.1"/>
    </source>
</evidence>
<organism evidence="3 4">
    <name type="scientific">Funneliformis mosseae</name>
    <name type="common">Endomycorrhizal fungus</name>
    <name type="synonym">Glomus mosseae</name>
    <dbReference type="NCBI Taxonomy" id="27381"/>
    <lineage>
        <taxon>Eukaryota</taxon>
        <taxon>Fungi</taxon>
        <taxon>Fungi incertae sedis</taxon>
        <taxon>Mucoromycota</taxon>
        <taxon>Glomeromycotina</taxon>
        <taxon>Glomeromycetes</taxon>
        <taxon>Glomerales</taxon>
        <taxon>Glomeraceae</taxon>
        <taxon>Funneliformis</taxon>
    </lineage>
</organism>
<protein>
    <submittedName>
        <fullName evidence="3">12868_t:CDS:1</fullName>
    </submittedName>
</protein>
<name>A0A9N9DRK1_FUNMO</name>
<dbReference type="PANTHER" id="PTHR12150:SF13">
    <property type="entry name" value="METHYLTRANSFERASE C9ORF114-RELATED"/>
    <property type="match status" value="1"/>
</dbReference>
<dbReference type="Gene3D" id="2.40.50.140">
    <property type="entry name" value="Nucleic acid-binding proteins"/>
    <property type="match status" value="1"/>
</dbReference>
<gene>
    <name evidence="3" type="ORF">FMOSSE_LOCUS11177</name>
</gene>
<keyword evidence="4" id="KW-1185">Reference proteome</keyword>
<dbReference type="SUPFAM" id="SSF75217">
    <property type="entry name" value="alpha/beta knot"/>
    <property type="match status" value="1"/>
</dbReference>
<evidence type="ECO:0000256" key="1">
    <source>
        <dbReference type="ARBA" id="ARBA00009841"/>
    </source>
</evidence>
<sequence length="324" mass="36373">MTEHHKKRKATSEFNKTSVKDKSPNIERSQQVCSDKKKLYTVSVALPGSIIDNAQSIELKTYLAGQLARSFAVFNVDEIIIFNELGIRKSSESSTTKIESHIKNKRGEGISLDPNIFLARILQYLETPQYLRKELFPVHQDLTYAGLLNPLDCPHHVRKEEKSPFREGVIIDKKPRNGKGSLVNAGLSKYVIIDKSIKTGIRVTLDMGNYEVSKKDHQYIEAKVVSPKLPKQHGLYWGYHIRIADSISKVFTECSFPGGYDITIGTSERGKAVDDVIDELPEFSHLLVVFGGLTGSRTIRTEEAVLITMSSLRAAINKKGRKEN</sequence>